<name>A0A3P6T1S5_LITSI</name>
<reference evidence="2 3" key="1">
    <citation type="submission" date="2018-08" db="EMBL/GenBank/DDBJ databases">
        <authorList>
            <person name="Laetsch R D."/>
            <person name="Stevens L."/>
            <person name="Kumar S."/>
            <person name="Blaxter L. M."/>
        </authorList>
    </citation>
    <scope>NUCLEOTIDE SEQUENCE [LARGE SCALE GENOMIC DNA]</scope>
</reference>
<organism evidence="2 3">
    <name type="scientific">Litomosoides sigmodontis</name>
    <name type="common">Filarial nematode worm</name>
    <dbReference type="NCBI Taxonomy" id="42156"/>
    <lineage>
        <taxon>Eukaryota</taxon>
        <taxon>Metazoa</taxon>
        <taxon>Ecdysozoa</taxon>
        <taxon>Nematoda</taxon>
        <taxon>Chromadorea</taxon>
        <taxon>Rhabditida</taxon>
        <taxon>Spirurina</taxon>
        <taxon>Spiruromorpha</taxon>
        <taxon>Filarioidea</taxon>
        <taxon>Onchocercidae</taxon>
        <taxon>Litomosoides</taxon>
    </lineage>
</organism>
<feature type="chain" id="PRO_5018295961" evidence="1">
    <location>
        <begin position="22"/>
        <end position="111"/>
    </location>
</feature>
<dbReference type="SUPFAM" id="SSF63712">
    <property type="entry name" value="Nicotinic receptor ligand binding domain-like"/>
    <property type="match status" value="1"/>
</dbReference>
<dbReference type="EMBL" id="UYRX01000266">
    <property type="protein sequence ID" value="VDK78927.1"/>
    <property type="molecule type" value="Genomic_DNA"/>
</dbReference>
<protein>
    <submittedName>
        <fullName evidence="2">Uncharacterized protein</fullName>
    </submittedName>
</protein>
<sequence>MAVVVHFWISLLMNGISQVTTIDFRAQTLKKSADLYDIIADDNPVRRLPTYPRTNGDGNETRDLLHFLFRTGYDHRKEPENDNEEAVIINVSIVVSSIRAVSEVTMVDELN</sequence>
<gene>
    <name evidence="2" type="ORF">NLS_LOCUS4274</name>
</gene>
<feature type="signal peptide" evidence="1">
    <location>
        <begin position="1"/>
        <end position="21"/>
    </location>
</feature>
<keyword evidence="3" id="KW-1185">Reference proteome</keyword>
<evidence type="ECO:0000256" key="1">
    <source>
        <dbReference type="SAM" id="SignalP"/>
    </source>
</evidence>
<evidence type="ECO:0000313" key="2">
    <source>
        <dbReference type="EMBL" id="VDK78927.1"/>
    </source>
</evidence>
<proteinExistence type="predicted"/>
<dbReference type="InterPro" id="IPR036734">
    <property type="entry name" value="Neur_chan_lig-bd_sf"/>
</dbReference>
<dbReference type="AlphaFoldDB" id="A0A3P6T1S5"/>
<evidence type="ECO:0000313" key="3">
    <source>
        <dbReference type="Proteomes" id="UP000277928"/>
    </source>
</evidence>
<dbReference type="GO" id="GO:0016020">
    <property type="term" value="C:membrane"/>
    <property type="evidence" value="ECO:0007669"/>
    <property type="project" value="InterPro"/>
</dbReference>
<dbReference type="STRING" id="42156.A0A3P6T1S5"/>
<dbReference type="GO" id="GO:0005230">
    <property type="term" value="F:extracellular ligand-gated monoatomic ion channel activity"/>
    <property type="evidence" value="ECO:0007669"/>
    <property type="project" value="InterPro"/>
</dbReference>
<dbReference type="Proteomes" id="UP000277928">
    <property type="component" value="Unassembled WGS sequence"/>
</dbReference>
<accession>A0A3P6T1S5</accession>
<keyword evidence="1" id="KW-0732">Signal</keyword>